<reference evidence="3" key="1">
    <citation type="submission" date="2017-09" db="EMBL/GenBank/DDBJ databases">
        <authorList>
            <person name="Varghese N."/>
            <person name="Submissions S."/>
        </authorList>
    </citation>
    <scope>NUCLEOTIDE SEQUENCE [LARGE SCALE GENOMIC DNA]</scope>
    <source>
        <strain evidence="3">DSM 29961</strain>
    </source>
</reference>
<keyword evidence="3" id="KW-1185">Reference proteome</keyword>
<evidence type="ECO:0000313" key="3">
    <source>
        <dbReference type="Proteomes" id="UP000219452"/>
    </source>
</evidence>
<protein>
    <submittedName>
        <fullName evidence="2">Fn3 associated</fullName>
    </submittedName>
</protein>
<gene>
    <name evidence="2" type="ORF">SAMN06269250_0094</name>
</gene>
<dbReference type="OrthoDB" id="9806464at2"/>
<dbReference type="InterPro" id="IPR036415">
    <property type="entry name" value="Lamin_tail_dom_sf"/>
</dbReference>
<evidence type="ECO:0000259" key="1">
    <source>
        <dbReference type="PROSITE" id="PS51841"/>
    </source>
</evidence>
<proteinExistence type="predicted"/>
<dbReference type="SUPFAM" id="SSF74853">
    <property type="entry name" value="Lamin A/C globular tail domain"/>
    <property type="match status" value="1"/>
</dbReference>
<dbReference type="InterPro" id="IPR014867">
    <property type="entry name" value="Spore_coat_CotH_CotH2/3/7"/>
</dbReference>
<dbReference type="AlphaFoldDB" id="A0A286GVY9"/>
<name>A0A286GVY9_9BACT</name>
<dbReference type="InterPro" id="IPR001322">
    <property type="entry name" value="Lamin_tail_dom"/>
</dbReference>
<organism evidence="2 3">
    <name type="scientific">Spirosoma fluviale</name>
    <dbReference type="NCBI Taxonomy" id="1597977"/>
    <lineage>
        <taxon>Bacteria</taxon>
        <taxon>Pseudomonadati</taxon>
        <taxon>Bacteroidota</taxon>
        <taxon>Cytophagia</taxon>
        <taxon>Cytophagales</taxon>
        <taxon>Cytophagaceae</taxon>
        <taxon>Spirosoma</taxon>
    </lineage>
</organism>
<dbReference type="Pfam" id="PF08757">
    <property type="entry name" value="CotH"/>
    <property type="match status" value="1"/>
</dbReference>
<dbReference type="InterPro" id="IPR044060">
    <property type="entry name" value="Bacterial_rp_domain"/>
</dbReference>
<sequence length="1090" mass="121131">MKSKIAILILLLKISFTSYGQQIYINELMASNSRTLADATGAYEDWFELYNPSDTPVDIGGYYLTDNLSTPTKYKLPVGSPQTVIPANGYLLIWASGEVSRGPLHVSFKLAAEGEQIGLYRPDGVTLVDTLSFGAQRTDISRGRQPDGSATWLYFQENNISPGATNQGKTGYEGFVSAPAFSRAGGFYNADFNLSITSADPTVTIYYTLDGSDPDPTNPNAVAFPYKNSYPDQAGQPFGTMLFGSFRTYPYSGSIPISDRTSSANSLSTKSSTFNFSPGYFPTTPVFKGTVVRAVAYKANSIASDIVTQTYFVTPSTSRYSLPVVSITLNEKHLFDYNTGIYAAGAVFDNWRTTYPGGPAEFCTVSNYTMEGDAWERPGNVEFFLNNSSIINQPIGLRIHGGCSRAFPRKSLRLYGDTDFQYPFFANRPSSLFYNRLMLRNSGNDWAYTLMIDSYMQTMVRHLNVETQSSRPSVLFLNGEYWGVHILNERYDRYYVNRNFAVDPDSVDIVDIRNGYSADEGDLVKYNELKSYFTQNSPVNYTYAKTQIDVDNLADYQISEVYSANTDWPHNNQLSWRKRTSQYVSNAPRGHDGRWRWMIKDMDYGLSLVNDFTHTTLYHATDNNEFTLFFRRLLDIPEFKSYFINRFADLLNTTFLPSRTVSLLTSFKDEYQPHMQEHFNRWPSSNTYTEWVSNVNRIKTFVEQRPTYVREHLRNKFGLTTNRNLTVNVSNTAQGYVKVNTIDIVPTTLGVAANPYPWTGIYFQGNPIRVVAKAKTGYKFQAWKEGSTTVSTDTAYSYNPTSDRTLVAVFELDDSFNSNPLSFALLNCNYNLDSWSATAPAGTYPPNMHLVVMNQADPTLTATIADTVKGVYNLSSGTRINGLGSSGIAFINTGGGNPGFTASSVGGALLALRTTGLNQASVQWTGGTVTPNSRQYRIRLRYRVGDSGAFTDLLDASNNPVEYVRNASAGHSQVIGPVALPVSLLNKPYIQLLWQYYWTGVGTSGARDQLRLDDIVISRGSCASLASGNWSTAATWSCGRVPTACDDVLISAGHVVTINISNAEAKLVQFGTNARLQYDTSTSALLLQRP</sequence>
<feature type="domain" description="LTD" evidence="1">
    <location>
        <begin position="17"/>
        <end position="135"/>
    </location>
</feature>
<dbReference type="Pfam" id="PF00932">
    <property type="entry name" value="LTD"/>
    <property type="match status" value="1"/>
</dbReference>
<dbReference type="EMBL" id="OCNH01000010">
    <property type="protein sequence ID" value="SOD99652.1"/>
    <property type="molecule type" value="Genomic_DNA"/>
</dbReference>
<dbReference type="Gene3D" id="2.60.40.1260">
    <property type="entry name" value="Lamin Tail domain"/>
    <property type="match status" value="1"/>
</dbReference>
<dbReference type="Pfam" id="PF18998">
    <property type="entry name" value="Flg_new_2"/>
    <property type="match status" value="1"/>
</dbReference>
<dbReference type="Proteomes" id="UP000219452">
    <property type="component" value="Unassembled WGS sequence"/>
</dbReference>
<dbReference type="InterPro" id="IPR026876">
    <property type="entry name" value="Fn3_assoc_repeat"/>
</dbReference>
<dbReference type="Pfam" id="PF13287">
    <property type="entry name" value="Fn3_assoc"/>
    <property type="match status" value="1"/>
</dbReference>
<dbReference type="RefSeq" id="WP_097132042.1">
    <property type="nucleotide sequence ID" value="NZ_OCNH01000010.1"/>
</dbReference>
<evidence type="ECO:0000313" key="2">
    <source>
        <dbReference type="EMBL" id="SOD99652.1"/>
    </source>
</evidence>
<accession>A0A286GVY9</accession>
<dbReference type="PROSITE" id="PS51841">
    <property type="entry name" value="LTD"/>
    <property type="match status" value="1"/>
</dbReference>